<gene>
    <name evidence="2" type="ORF">M0R45_030505</name>
</gene>
<dbReference type="PANTHER" id="PTHR11439:SF517">
    <property type="entry name" value="CYSTEINE-RICH RLK (RECEPTOR-LIKE PROTEIN KINASE) 8"/>
    <property type="match status" value="1"/>
</dbReference>
<dbReference type="Pfam" id="PF07727">
    <property type="entry name" value="RVT_2"/>
    <property type="match status" value="1"/>
</dbReference>
<evidence type="ECO:0000259" key="1">
    <source>
        <dbReference type="Pfam" id="PF07727"/>
    </source>
</evidence>
<evidence type="ECO:0000313" key="3">
    <source>
        <dbReference type="Proteomes" id="UP001457282"/>
    </source>
</evidence>
<organism evidence="2 3">
    <name type="scientific">Rubus argutus</name>
    <name type="common">Southern blackberry</name>
    <dbReference type="NCBI Taxonomy" id="59490"/>
    <lineage>
        <taxon>Eukaryota</taxon>
        <taxon>Viridiplantae</taxon>
        <taxon>Streptophyta</taxon>
        <taxon>Embryophyta</taxon>
        <taxon>Tracheophyta</taxon>
        <taxon>Spermatophyta</taxon>
        <taxon>Magnoliopsida</taxon>
        <taxon>eudicotyledons</taxon>
        <taxon>Gunneridae</taxon>
        <taxon>Pentapetalae</taxon>
        <taxon>rosids</taxon>
        <taxon>fabids</taxon>
        <taxon>Rosales</taxon>
        <taxon>Rosaceae</taxon>
        <taxon>Rosoideae</taxon>
        <taxon>Rosoideae incertae sedis</taxon>
        <taxon>Rubus</taxon>
    </lineage>
</organism>
<evidence type="ECO:0000313" key="2">
    <source>
        <dbReference type="EMBL" id="KAK9922023.1"/>
    </source>
</evidence>
<dbReference type="Proteomes" id="UP001457282">
    <property type="component" value="Unassembled WGS sequence"/>
</dbReference>
<comment type="caution">
    <text evidence="2">The sequence shown here is derived from an EMBL/GenBank/DDBJ whole genome shotgun (WGS) entry which is preliminary data.</text>
</comment>
<name>A0AAW1WD85_RUBAR</name>
<reference evidence="2 3" key="1">
    <citation type="journal article" date="2023" name="G3 (Bethesda)">
        <title>A chromosome-length genome assembly and annotation of blackberry (Rubus argutus, cv. 'Hillquist').</title>
        <authorList>
            <person name="Bruna T."/>
            <person name="Aryal R."/>
            <person name="Dudchenko O."/>
            <person name="Sargent D.J."/>
            <person name="Mead D."/>
            <person name="Buti M."/>
            <person name="Cavallini A."/>
            <person name="Hytonen T."/>
            <person name="Andres J."/>
            <person name="Pham M."/>
            <person name="Weisz D."/>
            <person name="Mascagni F."/>
            <person name="Usai G."/>
            <person name="Natali L."/>
            <person name="Bassil N."/>
            <person name="Fernandez G.E."/>
            <person name="Lomsadze A."/>
            <person name="Armour M."/>
            <person name="Olukolu B."/>
            <person name="Poorten T."/>
            <person name="Britton C."/>
            <person name="Davik J."/>
            <person name="Ashrafi H."/>
            <person name="Aiden E.L."/>
            <person name="Borodovsky M."/>
            <person name="Worthington M."/>
        </authorList>
    </citation>
    <scope>NUCLEOTIDE SEQUENCE [LARGE SCALE GENOMIC DNA]</scope>
    <source>
        <strain evidence="2">PI 553951</strain>
    </source>
</reference>
<dbReference type="SUPFAM" id="SSF56672">
    <property type="entry name" value="DNA/RNA polymerases"/>
    <property type="match status" value="1"/>
</dbReference>
<dbReference type="InterPro" id="IPR013103">
    <property type="entry name" value="RVT_2"/>
</dbReference>
<dbReference type="PANTHER" id="PTHR11439">
    <property type="entry name" value="GAG-POL-RELATED RETROTRANSPOSON"/>
    <property type="match status" value="1"/>
</dbReference>
<proteinExistence type="predicted"/>
<dbReference type="EMBL" id="JBEDUW010000006">
    <property type="protein sequence ID" value="KAK9922023.1"/>
    <property type="molecule type" value="Genomic_DNA"/>
</dbReference>
<dbReference type="InterPro" id="IPR043502">
    <property type="entry name" value="DNA/RNA_pol_sf"/>
</dbReference>
<sequence length="378" mass="43819">MFISHEDPGSYDEAKMDKKWRRAMDLEIEAIEKNETWQLTTLPKGAKKIGVKWVFKTKLNENGEVDKCKARLVAKGYAQQQGIDYNEVFAPVTRWDTIRMVLALAAHKGWSVYQLDVKSAFLHGELKEDVYVQQPPGYIRKGEEEKVYKLKKALYGLKQAPCSWYSRIEAYFVKERFERCDYEHTLFVKTEEGGKRFLIVSLFVDDLIFTGNDACMFERFKSSMKIEFDMTDLGKMKYFLGVEILQNSEGIYLSQKKYARELLEKFGLQNANSVKNPIVPGFKLSEEGEGARTDATVYKQLIGSLMYITATRPDLMYVEQAYNVRFHFLRDLTKEEVMRLVHCGTNDQVADIMTKPLKLEVFLKLREELGVCEVPNLN</sequence>
<protein>
    <recommendedName>
        <fullName evidence="1">Reverse transcriptase Ty1/copia-type domain-containing protein</fullName>
    </recommendedName>
</protein>
<feature type="domain" description="Reverse transcriptase Ty1/copia-type" evidence="1">
    <location>
        <begin position="34"/>
        <end position="279"/>
    </location>
</feature>
<accession>A0AAW1WD85</accession>
<dbReference type="AlphaFoldDB" id="A0AAW1WD85"/>
<keyword evidence="3" id="KW-1185">Reference proteome</keyword>